<protein>
    <recommendedName>
        <fullName evidence="2">DUF155 domain-containing protein</fullName>
    </recommendedName>
</protein>
<dbReference type="GO" id="GO:0070131">
    <property type="term" value="P:positive regulation of mitochondrial translation"/>
    <property type="evidence" value="ECO:0007669"/>
    <property type="project" value="TreeGrafter"/>
</dbReference>
<dbReference type="EMBL" id="VXIV02003217">
    <property type="protein sequence ID" value="KAF6019635.1"/>
    <property type="molecule type" value="Genomic_DNA"/>
</dbReference>
<dbReference type="OrthoDB" id="242766at2759"/>
<reference evidence="3" key="1">
    <citation type="submission" date="2020-06" db="EMBL/GenBank/DDBJ databases">
        <title>Draft genome of Bugula neritina, a colonial animal packing powerful symbionts and potential medicines.</title>
        <authorList>
            <person name="Rayko M."/>
        </authorList>
    </citation>
    <scope>NUCLEOTIDE SEQUENCE [LARGE SCALE GENOMIC DNA]</scope>
    <source>
        <strain evidence="3">Kwan_BN1</strain>
    </source>
</reference>
<comment type="similarity">
    <text evidence="1">Belongs to the RMD1/sif2 family.</text>
</comment>
<dbReference type="Proteomes" id="UP000593567">
    <property type="component" value="Unassembled WGS sequence"/>
</dbReference>
<feature type="domain" description="DUF155" evidence="2">
    <location>
        <begin position="136"/>
        <end position="315"/>
    </location>
</feature>
<proteinExistence type="inferred from homology"/>
<dbReference type="AlphaFoldDB" id="A0A7J7J0M4"/>
<dbReference type="PANTHER" id="PTHR16255">
    <property type="entry name" value="REQUIRED FOR MEIOTIC NUCLEAR DIVISION PROTEIN 1 HOMOLOG"/>
    <property type="match status" value="1"/>
</dbReference>
<dbReference type="InterPro" id="IPR003734">
    <property type="entry name" value="DUF155"/>
</dbReference>
<dbReference type="InterPro" id="IPR051624">
    <property type="entry name" value="RMD1/Sad1-interacting"/>
</dbReference>
<evidence type="ECO:0000259" key="2">
    <source>
        <dbReference type="Pfam" id="PF02582"/>
    </source>
</evidence>
<dbReference type="GO" id="GO:0005739">
    <property type="term" value="C:mitochondrion"/>
    <property type="evidence" value="ECO:0007669"/>
    <property type="project" value="UniProtKB-ARBA"/>
</dbReference>
<evidence type="ECO:0000313" key="3">
    <source>
        <dbReference type="EMBL" id="KAF6019635.1"/>
    </source>
</evidence>
<organism evidence="3 4">
    <name type="scientific">Bugula neritina</name>
    <name type="common">Brown bryozoan</name>
    <name type="synonym">Sertularia neritina</name>
    <dbReference type="NCBI Taxonomy" id="10212"/>
    <lineage>
        <taxon>Eukaryota</taxon>
        <taxon>Metazoa</taxon>
        <taxon>Spiralia</taxon>
        <taxon>Lophotrochozoa</taxon>
        <taxon>Bryozoa</taxon>
        <taxon>Gymnolaemata</taxon>
        <taxon>Cheilostomatida</taxon>
        <taxon>Flustrina</taxon>
        <taxon>Buguloidea</taxon>
        <taxon>Bugulidae</taxon>
        <taxon>Bugula</taxon>
    </lineage>
</organism>
<comment type="caution">
    <text evidence="3">The sequence shown here is derived from an EMBL/GenBank/DDBJ whole genome shotgun (WGS) entry which is preliminary data.</text>
</comment>
<sequence length="370" mass="43073">MSVPFQNFWIRMCMQNSAYKLGFKFLQPYSSVPHISISLNYRINKNLFKCMQHRSFIFTANPFTKRPVRKKVPPSTNQPGIFNVTAISTASEYDLEELMVHIVQEGLYEEKELPPDLENAKYLTALYTIDAEPRDIVVFRQGAVVFWNIPVEEQSNFLASLRIFEQDPYEVKVVEHEAETMDYMHSKSTESNSKGKIVNNKVVLSKSTDITMEKYTHSNGLMDSVKLGIWEATLAEYIESIEDVTENLREGGQLKLSRKQVLQKTGELFNLSHLINLSSDLLDTPDFYWDRDDLERLYKQSQSYFNISNRTRVMNNKLSHCMDLVDLLRDHLNTKHEVRLEWMIIILILVEVLFEIVHVVERRQASSSVD</sequence>
<name>A0A7J7J0M4_BUGNE</name>
<dbReference type="Pfam" id="PF02582">
    <property type="entry name" value="DUF155"/>
    <property type="match status" value="1"/>
</dbReference>
<evidence type="ECO:0000256" key="1">
    <source>
        <dbReference type="ARBA" id="ARBA00008306"/>
    </source>
</evidence>
<accession>A0A7J7J0M4</accession>
<evidence type="ECO:0000313" key="4">
    <source>
        <dbReference type="Proteomes" id="UP000593567"/>
    </source>
</evidence>
<dbReference type="PANTHER" id="PTHR16255:SF1">
    <property type="entry name" value="REQUIRED FOR MEIOTIC NUCLEAR DIVISION PROTEIN 1 HOMOLOG"/>
    <property type="match status" value="1"/>
</dbReference>
<gene>
    <name evidence="3" type="ORF">EB796_022054</name>
</gene>
<keyword evidence="4" id="KW-1185">Reference proteome</keyword>